<evidence type="ECO:0000313" key="2">
    <source>
        <dbReference type="EMBL" id="CAB4890080.1"/>
    </source>
</evidence>
<dbReference type="AlphaFoldDB" id="A0A6J7FAU6"/>
<accession>A0A6J7FAU6</accession>
<protein>
    <submittedName>
        <fullName evidence="2">Unannotated protein</fullName>
    </submittedName>
</protein>
<dbReference type="GO" id="GO:0008855">
    <property type="term" value="F:exodeoxyribonuclease VII activity"/>
    <property type="evidence" value="ECO:0007669"/>
    <property type="project" value="InterPro"/>
</dbReference>
<dbReference type="PANTHER" id="PTHR30008">
    <property type="entry name" value="EXODEOXYRIBONUCLEASE 7 LARGE SUBUNIT"/>
    <property type="match status" value="1"/>
</dbReference>
<dbReference type="Pfam" id="PF02601">
    <property type="entry name" value="Exonuc_VII_L"/>
    <property type="match status" value="1"/>
</dbReference>
<dbReference type="InterPro" id="IPR020579">
    <property type="entry name" value="Exonuc_VII_lsu_C"/>
</dbReference>
<reference evidence="2" key="1">
    <citation type="submission" date="2020-05" db="EMBL/GenBank/DDBJ databases">
        <authorList>
            <person name="Chiriac C."/>
            <person name="Salcher M."/>
            <person name="Ghai R."/>
            <person name="Kavagutti S V."/>
        </authorList>
    </citation>
    <scope>NUCLEOTIDE SEQUENCE</scope>
</reference>
<dbReference type="GO" id="GO:0006308">
    <property type="term" value="P:DNA catabolic process"/>
    <property type="evidence" value="ECO:0007669"/>
    <property type="project" value="InterPro"/>
</dbReference>
<evidence type="ECO:0000259" key="1">
    <source>
        <dbReference type="Pfam" id="PF02601"/>
    </source>
</evidence>
<dbReference type="PANTHER" id="PTHR30008:SF0">
    <property type="entry name" value="EXODEOXYRIBONUCLEASE 7 LARGE SUBUNIT"/>
    <property type="match status" value="1"/>
</dbReference>
<organism evidence="2">
    <name type="scientific">freshwater metagenome</name>
    <dbReference type="NCBI Taxonomy" id="449393"/>
    <lineage>
        <taxon>unclassified sequences</taxon>
        <taxon>metagenomes</taxon>
        <taxon>ecological metagenomes</taxon>
    </lineage>
</organism>
<sequence>MRDRAFRALSARLEYESNFIAQLRSRPVMKDPGAFLTILSEELNDLRLRSIRSFTATIDAERKELKAITAHLRSLSPQSTLDRGYSVVRDSKGSVVRDAKALKKGDLLAIKVAKGETSATVN</sequence>
<dbReference type="EMBL" id="CAFBLZ010000144">
    <property type="protein sequence ID" value="CAB4890080.1"/>
    <property type="molecule type" value="Genomic_DNA"/>
</dbReference>
<gene>
    <name evidence="2" type="ORF">UFOPK3482_01206</name>
</gene>
<dbReference type="InterPro" id="IPR003753">
    <property type="entry name" value="Exonuc_VII_L"/>
</dbReference>
<feature type="domain" description="Exonuclease VII large subunit C-terminal" evidence="1">
    <location>
        <begin position="3"/>
        <end position="119"/>
    </location>
</feature>
<proteinExistence type="predicted"/>
<dbReference type="GO" id="GO:0009318">
    <property type="term" value="C:exodeoxyribonuclease VII complex"/>
    <property type="evidence" value="ECO:0007669"/>
    <property type="project" value="InterPro"/>
</dbReference>
<name>A0A6J7FAU6_9ZZZZ</name>